<dbReference type="EMBL" id="JAVLSF010000271">
    <property type="protein sequence ID" value="MDR9777889.1"/>
    <property type="molecule type" value="Genomic_DNA"/>
</dbReference>
<gene>
    <name evidence="2" type="ORF">RJJ65_35740</name>
</gene>
<sequence>LEISIHDLGEISIGCNYRSYKSNQDLIAEVRDTIKELNGLPNSSSLCKTAWDNYQQDSTEENRLKLRQAYEEIPSHNRCYVLGDQDRKDYPIRRVIYPDNDYSFGELFFSSHYSEEIQQHVAELSDQLVNPTVQESDMGITLQQNINDVIAIKKNYEAEIKDFINQKLNEFQQQVNLPINYLEVDIDTEQEDEQYLTTVSDFKIQIVLEL</sequence>
<dbReference type="AlphaFoldDB" id="A0AAJ2H2R7"/>
<comment type="caution">
    <text evidence="2">The sequence shown here is derived from an EMBL/GenBank/DDBJ whole genome shotgun (WGS) entry which is preliminary data.</text>
</comment>
<dbReference type="InterPro" id="IPR056056">
    <property type="entry name" value="DUF7639"/>
</dbReference>
<proteinExistence type="predicted"/>
<dbReference type="RefSeq" id="WP_310866053.1">
    <property type="nucleotide sequence ID" value="NZ_JAVLSF010000271.1"/>
</dbReference>
<reference evidence="2" key="1">
    <citation type="submission" date="2023-04" db="EMBL/GenBank/DDBJ databases">
        <title>Genomic characterization of faba bean (Vicia faba) microsymbionts in Mexican soils.</title>
        <authorList>
            <person name="Rivera Orduna F.N."/>
            <person name="Guevara-Luna J."/>
            <person name="Yan J."/>
            <person name="Arroyo-Herrera I."/>
            <person name="Li Y."/>
            <person name="Vasquez-Murrieta M.S."/>
            <person name="Wang E.T."/>
        </authorList>
    </citation>
    <scope>NUCLEOTIDE SEQUENCE</scope>
    <source>
        <strain evidence="2">CH26</strain>
    </source>
</reference>
<feature type="non-terminal residue" evidence="2">
    <location>
        <position position="210"/>
    </location>
</feature>
<name>A0AAJ2H2R7_9HYPH</name>
<evidence type="ECO:0000259" key="1">
    <source>
        <dbReference type="Pfam" id="PF24645"/>
    </source>
</evidence>
<protein>
    <recommendedName>
        <fullName evidence="1">DUF7639 domain-containing protein</fullName>
    </recommendedName>
</protein>
<organism evidence="2 3">
    <name type="scientific">Rhizobium hidalgonense</name>
    <dbReference type="NCBI Taxonomy" id="1538159"/>
    <lineage>
        <taxon>Bacteria</taxon>
        <taxon>Pseudomonadati</taxon>
        <taxon>Pseudomonadota</taxon>
        <taxon>Alphaproteobacteria</taxon>
        <taxon>Hyphomicrobiales</taxon>
        <taxon>Rhizobiaceae</taxon>
        <taxon>Rhizobium/Agrobacterium group</taxon>
        <taxon>Rhizobium</taxon>
    </lineage>
</organism>
<evidence type="ECO:0000313" key="2">
    <source>
        <dbReference type="EMBL" id="MDR9777889.1"/>
    </source>
</evidence>
<accession>A0AAJ2H2R7</accession>
<evidence type="ECO:0000313" key="3">
    <source>
        <dbReference type="Proteomes" id="UP001268610"/>
    </source>
</evidence>
<dbReference type="Proteomes" id="UP001268610">
    <property type="component" value="Unassembled WGS sequence"/>
</dbReference>
<feature type="domain" description="DUF7639" evidence="1">
    <location>
        <begin position="43"/>
        <end position="98"/>
    </location>
</feature>
<feature type="non-terminal residue" evidence="2">
    <location>
        <position position="1"/>
    </location>
</feature>
<dbReference type="Pfam" id="PF24645">
    <property type="entry name" value="DUF7639"/>
    <property type="match status" value="1"/>
</dbReference>